<gene>
    <name evidence="5" type="primary">vhtD</name>
    <name evidence="5" type="ORF">Lste_1821</name>
</gene>
<dbReference type="Gene3D" id="3.40.50.1450">
    <property type="entry name" value="HybD-like"/>
    <property type="match status" value="1"/>
</dbReference>
<dbReference type="Proteomes" id="UP000054926">
    <property type="component" value="Unassembled WGS sequence"/>
</dbReference>
<keyword evidence="4" id="KW-0378">Hydrolase</keyword>
<evidence type="ECO:0000256" key="2">
    <source>
        <dbReference type="ARBA" id="ARBA00022670"/>
    </source>
</evidence>
<dbReference type="STRING" id="947033.Lste_1821"/>
<comment type="similarity">
    <text evidence="1">Belongs to the peptidase A31 family.</text>
</comment>
<dbReference type="InterPro" id="IPR000671">
    <property type="entry name" value="Peptidase_A31"/>
</dbReference>
<sequence length="163" mass="18327">MNIIKVLGIGSPFGDDQAGWEVAEALKQNLSQHTDIFPFIRIESHDRPGARLIELMKGFNTVFIIDAIKSGREIGAIHRFQKESIWEFESRLSTHDASILQALQLASALNELPDNIQFYGIEIDNIVLESILSQPIENAIKNLVFQLKIEIIETVKRNTSSAL</sequence>
<dbReference type="SUPFAM" id="SSF53163">
    <property type="entry name" value="HybD-like"/>
    <property type="match status" value="1"/>
</dbReference>
<dbReference type="GO" id="GO:0004190">
    <property type="term" value="F:aspartic-type endopeptidase activity"/>
    <property type="evidence" value="ECO:0007669"/>
    <property type="project" value="UniProtKB-KW"/>
</dbReference>
<accession>A0A0W0ZHW4</accession>
<dbReference type="GO" id="GO:0008047">
    <property type="term" value="F:enzyme activator activity"/>
    <property type="evidence" value="ECO:0007669"/>
    <property type="project" value="InterPro"/>
</dbReference>
<reference evidence="5 6" key="1">
    <citation type="submission" date="2015-11" db="EMBL/GenBank/DDBJ databases">
        <title>Genomic analysis of 38 Legionella species identifies large and diverse effector repertoires.</title>
        <authorList>
            <person name="Burstein D."/>
            <person name="Amaro F."/>
            <person name="Zusman T."/>
            <person name="Lifshitz Z."/>
            <person name="Cohen O."/>
            <person name="Gilbert J.A."/>
            <person name="Pupko T."/>
            <person name="Shuman H.A."/>
            <person name="Segal G."/>
        </authorList>
    </citation>
    <scope>NUCLEOTIDE SEQUENCE [LARGE SCALE GENOMIC DNA]</scope>
    <source>
        <strain evidence="5 6">IMVS3376</strain>
    </source>
</reference>
<dbReference type="OrthoDB" id="9808862at2"/>
<evidence type="ECO:0000256" key="3">
    <source>
        <dbReference type="ARBA" id="ARBA00022750"/>
    </source>
</evidence>
<dbReference type="EMBL" id="LNYY01000019">
    <property type="protein sequence ID" value="KTD68663.1"/>
    <property type="molecule type" value="Genomic_DNA"/>
</dbReference>
<evidence type="ECO:0000256" key="1">
    <source>
        <dbReference type="ARBA" id="ARBA00006814"/>
    </source>
</evidence>
<dbReference type="AlphaFoldDB" id="A0A0W0ZHW4"/>
<dbReference type="PANTHER" id="PTHR30302:SF1">
    <property type="entry name" value="HYDROGENASE 2 MATURATION PROTEASE"/>
    <property type="match status" value="1"/>
</dbReference>
<proteinExistence type="inferred from homology"/>
<dbReference type="PANTHER" id="PTHR30302">
    <property type="entry name" value="HYDROGENASE 1 MATURATION PROTEASE"/>
    <property type="match status" value="1"/>
</dbReference>
<dbReference type="NCBIfam" id="TIGR00072">
    <property type="entry name" value="hydrog_prot"/>
    <property type="match status" value="1"/>
</dbReference>
<keyword evidence="6" id="KW-1185">Reference proteome</keyword>
<name>A0A0W0ZHW4_9GAMM</name>
<dbReference type="CDD" id="cd00518">
    <property type="entry name" value="H2MP"/>
    <property type="match status" value="1"/>
</dbReference>
<dbReference type="GO" id="GO:0016485">
    <property type="term" value="P:protein processing"/>
    <property type="evidence" value="ECO:0007669"/>
    <property type="project" value="TreeGrafter"/>
</dbReference>
<dbReference type="PATRIC" id="fig|947033.5.peg.1932"/>
<organism evidence="5 6">
    <name type="scientific">Legionella steelei</name>
    <dbReference type="NCBI Taxonomy" id="947033"/>
    <lineage>
        <taxon>Bacteria</taxon>
        <taxon>Pseudomonadati</taxon>
        <taxon>Pseudomonadota</taxon>
        <taxon>Gammaproteobacteria</taxon>
        <taxon>Legionellales</taxon>
        <taxon>Legionellaceae</taxon>
        <taxon>Legionella</taxon>
    </lineage>
</organism>
<keyword evidence="2" id="KW-0645">Protease</keyword>
<dbReference type="Pfam" id="PF01750">
    <property type="entry name" value="HycI"/>
    <property type="match status" value="1"/>
</dbReference>
<dbReference type="RefSeq" id="WP_058510736.1">
    <property type="nucleotide sequence ID" value="NZ_LNYY01000019.1"/>
</dbReference>
<evidence type="ECO:0000313" key="6">
    <source>
        <dbReference type="Proteomes" id="UP000054926"/>
    </source>
</evidence>
<protein>
    <submittedName>
        <fullName evidence="5">Hydrogenase expression/formation protein</fullName>
    </submittedName>
</protein>
<keyword evidence="3" id="KW-0064">Aspartyl protease</keyword>
<comment type="caution">
    <text evidence="5">The sequence shown here is derived from an EMBL/GenBank/DDBJ whole genome shotgun (WGS) entry which is preliminary data.</text>
</comment>
<evidence type="ECO:0000313" key="5">
    <source>
        <dbReference type="EMBL" id="KTD68663.1"/>
    </source>
</evidence>
<evidence type="ECO:0000256" key="4">
    <source>
        <dbReference type="ARBA" id="ARBA00022801"/>
    </source>
</evidence>
<dbReference type="InterPro" id="IPR023430">
    <property type="entry name" value="Pept_HybD-like_dom_sf"/>
</dbReference>